<evidence type="ECO:0008006" key="5">
    <source>
        <dbReference type="Google" id="ProtNLM"/>
    </source>
</evidence>
<evidence type="ECO:0000256" key="2">
    <source>
        <dbReference type="SAM" id="SignalP"/>
    </source>
</evidence>
<dbReference type="PATRIC" id="fig|1217715.3.peg.31"/>
<dbReference type="HOGENOM" id="CLU_136596_0_0_6"/>
<dbReference type="RefSeq" id="WP_004650177.1">
    <property type="nucleotide sequence ID" value="NZ_KB849170.1"/>
</dbReference>
<accession>N8QHG3</accession>
<reference evidence="3 4" key="1">
    <citation type="submission" date="2013-02" db="EMBL/GenBank/DDBJ databases">
        <title>The Genome Sequence of Acinetobacter sp. ANC 3994.</title>
        <authorList>
            <consortium name="The Broad Institute Genome Sequencing Platform"/>
            <consortium name="The Broad Institute Genome Sequencing Center for Infectious Disease"/>
            <person name="Cerqueira G."/>
            <person name="Feldgarden M."/>
            <person name="Courvalin P."/>
            <person name="Perichon B."/>
            <person name="Grillot-Courvalin C."/>
            <person name="Clermont D."/>
            <person name="Rocha E."/>
            <person name="Yoon E.-J."/>
            <person name="Nemec A."/>
            <person name="Walker B."/>
            <person name="Young S.K."/>
            <person name="Zeng Q."/>
            <person name="Gargeya S."/>
            <person name="Fitzgerald M."/>
            <person name="Haas B."/>
            <person name="Abouelleil A."/>
            <person name="Alvarado L."/>
            <person name="Arachchi H.M."/>
            <person name="Berlin A.M."/>
            <person name="Chapman S.B."/>
            <person name="Dewar J."/>
            <person name="Goldberg J."/>
            <person name="Griggs A."/>
            <person name="Gujja S."/>
            <person name="Hansen M."/>
            <person name="Howarth C."/>
            <person name="Imamovic A."/>
            <person name="Larimer J."/>
            <person name="McCowan C."/>
            <person name="Murphy C."/>
            <person name="Neiman D."/>
            <person name="Pearson M."/>
            <person name="Priest M."/>
            <person name="Roberts A."/>
            <person name="Saif S."/>
            <person name="Shea T."/>
            <person name="Sisk P."/>
            <person name="Sykes S."/>
            <person name="Wortman J."/>
            <person name="Nusbaum C."/>
            <person name="Birren B."/>
        </authorList>
    </citation>
    <scope>NUCLEOTIDE SEQUENCE [LARGE SCALE GENOMIC DNA]</scope>
    <source>
        <strain evidence="3 4">ANC 3994</strain>
    </source>
</reference>
<gene>
    <name evidence="3" type="ORF">F994_00033</name>
</gene>
<proteinExistence type="predicted"/>
<feature type="compositionally biased region" description="Low complexity" evidence="1">
    <location>
        <begin position="70"/>
        <end position="90"/>
    </location>
</feature>
<keyword evidence="2" id="KW-0732">Signal</keyword>
<feature type="chain" id="PRO_5004130551" description="Nickel/cobalt transporter regulator" evidence="2">
    <location>
        <begin position="24"/>
        <end position="181"/>
    </location>
</feature>
<feature type="compositionally biased region" description="Pro residues" evidence="1">
    <location>
        <begin position="91"/>
        <end position="106"/>
    </location>
</feature>
<feature type="compositionally biased region" description="Low complexity" evidence="1">
    <location>
        <begin position="42"/>
        <end position="57"/>
    </location>
</feature>
<sequence>MKVAILCALGGMVLLGASAMTQAENRWSNYQGVDTSKHQHRPSYPQNNYPQNSYPPNDYTSSRPNFSLHQPNSPQNNYPQNSYPQHRPYYPSRPTPSYPSHPPHGGYPPIQNGVSIQYHAPTTITQNSQSYSWVNGDPNTARIESSNSILITDWRRLGLPAPPTGMYWIYEHGRYVLVPNR</sequence>
<feature type="signal peptide" evidence="2">
    <location>
        <begin position="1"/>
        <end position="23"/>
    </location>
</feature>
<dbReference type="Gene3D" id="3.10.450.160">
    <property type="entry name" value="inner membrane protein cigr"/>
    <property type="match status" value="1"/>
</dbReference>
<feature type="region of interest" description="Disordered" evidence="1">
    <location>
        <begin position="32"/>
        <end position="113"/>
    </location>
</feature>
<name>N8QHG3_9GAMM</name>
<dbReference type="InterPro" id="IPR024572">
    <property type="entry name" value="RcnB"/>
</dbReference>
<protein>
    <recommendedName>
        <fullName evidence="5">Nickel/cobalt transporter regulator</fullName>
    </recommendedName>
</protein>
<evidence type="ECO:0000256" key="1">
    <source>
        <dbReference type="SAM" id="MobiDB-lite"/>
    </source>
</evidence>
<dbReference type="EMBL" id="APOH01000003">
    <property type="protein sequence ID" value="ENU21327.1"/>
    <property type="molecule type" value="Genomic_DNA"/>
</dbReference>
<feature type="compositionally biased region" description="Polar residues" evidence="1">
    <location>
        <begin position="58"/>
        <end position="69"/>
    </location>
</feature>
<organism evidence="3 4">
    <name type="scientific">Acinetobacter bohemicus ANC 3994</name>
    <dbReference type="NCBI Taxonomy" id="1217715"/>
    <lineage>
        <taxon>Bacteria</taxon>
        <taxon>Pseudomonadati</taxon>
        <taxon>Pseudomonadota</taxon>
        <taxon>Gammaproteobacteria</taxon>
        <taxon>Moraxellales</taxon>
        <taxon>Moraxellaceae</taxon>
        <taxon>Acinetobacter</taxon>
    </lineage>
</organism>
<dbReference type="Pfam" id="PF11776">
    <property type="entry name" value="RcnB"/>
    <property type="match status" value="1"/>
</dbReference>
<comment type="caution">
    <text evidence="3">The sequence shown here is derived from an EMBL/GenBank/DDBJ whole genome shotgun (WGS) entry which is preliminary data.</text>
</comment>
<dbReference type="eggNOG" id="ENOG50329TM">
    <property type="taxonomic scope" value="Bacteria"/>
</dbReference>
<dbReference type="AlphaFoldDB" id="N8QHG3"/>
<dbReference type="OrthoDB" id="6687316at2"/>
<evidence type="ECO:0000313" key="4">
    <source>
        <dbReference type="Proteomes" id="UP000013086"/>
    </source>
</evidence>
<evidence type="ECO:0000313" key="3">
    <source>
        <dbReference type="EMBL" id="ENU21327.1"/>
    </source>
</evidence>
<dbReference type="Proteomes" id="UP000013086">
    <property type="component" value="Unassembled WGS sequence"/>
</dbReference>